<dbReference type="PANTHER" id="PTHR43734:SF1">
    <property type="entry name" value="PHYTOENE DESATURASE"/>
    <property type="match status" value="1"/>
</dbReference>
<evidence type="ECO:0000256" key="2">
    <source>
        <dbReference type="ARBA" id="ARBA00022746"/>
    </source>
</evidence>
<evidence type="ECO:0000256" key="1">
    <source>
        <dbReference type="ARBA" id="ARBA00004829"/>
    </source>
</evidence>
<dbReference type="InterPro" id="IPR036188">
    <property type="entry name" value="FAD/NAD-bd_sf"/>
</dbReference>
<dbReference type="GO" id="GO:0016117">
    <property type="term" value="P:carotenoid biosynthetic process"/>
    <property type="evidence" value="ECO:0007669"/>
    <property type="project" value="UniProtKB-KW"/>
</dbReference>
<evidence type="ECO:0000313" key="7">
    <source>
        <dbReference type="EMBL" id="PTL40435.1"/>
    </source>
</evidence>
<dbReference type="RefSeq" id="WP_107582899.1">
    <property type="nucleotide sequence ID" value="NZ_PZJJ01000001.1"/>
</dbReference>
<sequence>MTQVAVIGAGPGGLAAAMLLSAEGYDVDVYEKQSYLGGRTSSFTKEGYTFDLGPTFFSMPHILENIFRDSGKNLHDYVDLIRLDPMYSLVFDGMKIRASSDEENMFAEVEKHFPGSGPAYKKFMRDTRKKLAALSPILQENHASLLDYMRWRSIKALPELEVGKTLHDVLSKYFDDERLKLSFTFQSKYLGMSPWECPGAFSILSFMEHEYGIYHPRGGLNQLTKAMAQAAEENGARIHLQKGIKKIEVHDKKVQSLRLEDDSVIRADHIVMNADFANSMKHLIDDKYRSKYTDAKLEKKKYSCSTFMIYAGINKKVNLDHHTIFFSKDYKQNVEEITKLGKLSRDPSIYIHNASVTDDTLAPAGKSALYILAPVANNFSGINWEENKKRFRDLIMQEVAAKTGIPDIENYIEVEEILTPYEWEYEKDIYQGATFNLSHNLGQMMYFRPHNQFEDINGLWLTGGGTHPGSGLPTIFESARITSNLLVHEVRKKVKS</sequence>
<keyword evidence="3 5" id="KW-0560">Oxidoreductase</keyword>
<dbReference type="InterPro" id="IPR014105">
    <property type="entry name" value="Carotenoid/retinoid_OxRdtase"/>
</dbReference>
<proteinExistence type="inferred from homology"/>
<dbReference type="SUPFAM" id="SSF51905">
    <property type="entry name" value="FAD/NAD(P)-binding domain"/>
    <property type="match status" value="1"/>
</dbReference>
<dbReference type="Gene3D" id="3.50.50.60">
    <property type="entry name" value="FAD/NAD(P)-binding domain"/>
    <property type="match status" value="2"/>
</dbReference>
<dbReference type="Proteomes" id="UP000240509">
    <property type="component" value="Unassembled WGS sequence"/>
</dbReference>
<gene>
    <name evidence="7" type="ORF">C6Y45_00560</name>
</gene>
<name>A0A2T4UAK8_9BACI</name>
<evidence type="ECO:0000256" key="4">
    <source>
        <dbReference type="ARBA" id="ARBA00038322"/>
    </source>
</evidence>
<comment type="similarity">
    <text evidence="4">Belongs to the carotenoid/retinoid oxidoreductase family. CrtN subfamily.</text>
</comment>
<dbReference type="PRINTS" id="PR00419">
    <property type="entry name" value="ADXRDTASE"/>
</dbReference>
<dbReference type="GO" id="GO:0016627">
    <property type="term" value="F:oxidoreductase activity, acting on the CH-CH group of donors"/>
    <property type="evidence" value="ECO:0007669"/>
    <property type="project" value="UniProtKB-ARBA"/>
</dbReference>
<dbReference type="PANTHER" id="PTHR43734">
    <property type="entry name" value="PHYTOENE DESATURASE"/>
    <property type="match status" value="1"/>
</dbReference>
<reference evidence="7 8" key="1">
    <citation type="submission" date="2018-03" db="EMBL/GenBank/DDBJ databases">
        <title>Alkalicoccus saliphilus sp. nov., isolated from a mineral pool.</title>
        <authorList>
            <person name="Zhao B."/>
        </authorList>
    </citation>
    <scope>NUCLEOTIDE SEQUENCE [LARGE SCALE GENOMIC DNA]</scope>
    <source>
        <strain evidence="7 8">6AG</strain>
    </source>
</reference>
<keyword evidence="2 5" id="KW-0125">Carotenoid biosynthesis</keyword>
<evidence type="ECO:0000259" key="6">
    <source>
        <dbReference type="Pfam" id="PF01593"/>
    </source>
</evidence>
<dbReference type="EMBL" id="PZJJ01000001">
    <property type="protein sequence ID" value="PTL40435.1"/>
    <property type="molecule type" value="Genomic_DNA"/>
</dbReference>
<feature type="domain" description="Amine oxidase" evidence="6">
    <location>
        <begin position="12"/>
        <end position="484"/>
    </location>
</feature>
<evidence type="ECO:0000256" key="5">
    <source>
        <dbReference type="RuleBase" id="RU362075"/>
    </source>
</evidence>
<protein>
    <submittedName>
        <fullName evidence="7">Phytoene desaturase</fullName>
    </submittedName>
</protein>
<keyword evidence="8" id="KW-1185">Reference proteome</keyword>
<comment type="caution">
    <text evidence="7">The sequence shown here is derived from an EMBL/GenBank/DDBJ whole genome shotgun (WGS) entry which is preliminary data.</text>
</comment>
<comment type="pathway">
    <text evidence="1 5">Carotenoid biosynthesis.</text>
</comment>
<evidence type="ECO:0000313" key="8">
    <source>
        <dbReference type="Proteomes" id="UP000240509"/>
    </source>
</evidence>
<dbReference type="AlphaFoldDB" id="A0A2T4UAK8"/>
<dbReference type="NCBIfam" id="TIGR02734">
    <property type="entry name" value="crtI_fam"/>
    <property type="match status" value="1"/>
</dbReference>
<dbReference type="PROSITE" id="PS00982">
    <property type="entry name" value="PHYTOENE_DH"/>
    <property type="match status" value="1"/>
</dbReference>
<evidence type="ECO:0000256" key="3">
    <source>
        <dbReference type="ARBA" id="ARBA00023002"/>
    </source>
</evidence>
<accession>A0A2T4UAK8</accession>
<dbReference type="Pfam" id="PF01593">
    <property type="entry name" value="Amino_oxidase"/>
    <property type="match status" value="1"/>
</dbReference>
<dbReference type="InterPro" id="IPR008150">
    <property type="entry name" value="Phytoene_DH_bac_CS"/>
</dbReference>
<dbReference type="OrthoDB" id="9814556at2"/>
<dbReference type="InterPro" id="IPR002937">
    <property type="entry name" value="Amino_oxidase"/>
</dbReference>
<organism evidence="7 8">
    <name type="scientific">Alkalicoccus saliphilus</name>
    <dbReference type="NCBI Taxonomy" id="200989"/>
    <lineage>
        <taxon>Bacteria</taxon>
        <taxon>Bacillati</taxon>
        <taxon>Bacillota</taxon>
        <taxon>Bacilli</taxon>
        <taxon>Bacillales</taxon>
        <taxon>Bacillaceae</taxon>
        <taxon>Alkalicoccus</taxon>
    </lineage>
</organism>